<dbReference type="InterPro" id="IPR011006">
    <property type="entry name" value="CheY-like_superfamily"/>
</dbReference>
<evidence type="ECO:0000313" key="11">
    <source>
        <dbReference type="Proteomes" id="UP000284767"/>
    </source>
</evidence>
<feature type="modified residue" description="4-aspartylphosphate" evidence="3">
    <location>
        <position position="58"/>
    </location>
</feature>
<dbReference type="GO" id="GO:0000160">
    <property type="term" value="P:phosphorelay signal transduction system"/>
    <property type="evidence" value="ECO:0007669"/>
    <property type="project" value="InterPro"/>
</dbReference>
<gene>
    <name evidence="8" type="ORF">DT376_06685</name>
    <name evidence="6" type="ORF">GNQ48_25940</name>
    <name evidence="7" type="ORF">GUL26_25505</name>
    <name evidence="9" type="ORF">IPC1295_30745</name>
</gene>
<feature type="domain" description="HTH luxR-type" evidence="4">
    <location>
        <begin position="145"/>
        <end position="210"/>
    </location>
</feature>
<dbReference type="InterPro" id="IPR036388">
    <property type="entry name" value="WH-like_DNA-bd_sf"/>
</dbReference>
<dbReference type="Pfam" id="PF00196">
    <property type="entry name" value="GerE"/>
    <property type="match status" value="1"/>
</dbReference>
<dbReference type="SMART" id="SM00421">
    <property type="entry name" value="HTH_LUXR"/>
    <property type="match status" value="1"/>
</dbReference>
<dbReference type="EMBL" id="WOAD01000030">
    <property type="protein sequence ID" value="MUI38452.1"/>
    <property type="molecule type" value="Genomic_DNA"/>
</dbReference>
<evidence type="ECO:0000259" key="5">
    <source>
        <dbReference type="PROSITE" id="PS50110"/>
    </source>
</evidence>
<accession>A0A080VSP7</accession>
<proteinExistence type="predicted"/>
<dbReference type="eggNOG" id="COG2197">
    <property type="taxonomic scope" value="Bacteria"/>
</dbReference>
<keyword evidence="1 3" id="KW-0597">Phosphoprotein</keyword>
<dbReference type="Proteomes" id="UP000253594">
    <property type="component" value="Unassembled WGS sequence"/>
</dbReference>
<dbReference type="CDD" id="cd17535">
    <property type="entry name" value="REC_NarL-like"/>
    <property type="match status" value="1"/>
</dbReference>
<dbReference type="InterPro" id="IPR016032">
    <property type="entry name" value="Sig_transdc_resp-reg_C-effctor"/>
</dbReference>
<dbReference type="EMBL" id="WXZT01000022">
    <property type="protein sequence ID" value="MZZ15623.1"/>
    <property type="molecule type" value="Genomic_DNA"/>
</dbReference>
<dbReference type="InterPro" id="IPR058245">
    <property type="entry name" value="NreC/VraR/RcsB-like_REC"/>
</dbReference>
<dbReference type="RefSeq" id="WP_003093364.1">
    <property type="nucleotide sequence ID" value="NZ_AP014622.1"/>
</dbReference>
<reference evidence="6 12" key="4">
    <citation type="submission" date="2019-11" db="EMBL/GenBank/DDBJ databases">
        <title>Genomes of ocular Pseudomonas aeruginosa isolates.</title>
        <authorList>
            <person name="Khan M."/>
            <person name="Rice S.A."/>
            <person name="Willcox M.D.P."/>
            <person name="Stapleton F."/>
        </authorList>
    </citation>
    <scope>NUCLEOTIDE SEQUENCE [LARGE SCALE GENOMIC DNA]</scope>
    <source>
        <strain evidence="6 12">PA221</strain>
    </source>
</reference>
<dbReference type="EMBL" id="NSNE01000028">
    <property type="protein sequence ID" value="RPM04569.1"/>
    <property type="molecule type" value="Genomic_DNA"/>
</dbReference>
<dbReference type="PROSITE" id="PS50110">
    <property type="entry name" value="RESPONSE_REGULATORY"/>
    <property type="match status" value="1"/>
</dbReference>
<reference evidence="8 10" key="2">
    <citation type="submission" date="2018-07" db="EMBL/GenBank/DDBJ databases">
        <title>Mechanisms of high-level aminoglycoside resistance among Gram-negative pathogens in Brazil.</title>
        <authorList>
            <person name="Ballaben A.S."/>
            <person name="Darini A.L.C."/>
            <person name="Doi Y."/>
        </authorList>
    </citation>
    <scope>NUCLEOTIDE SEQUENCE [LARGE SCALE GENOMIC DNA]</scope>
    <source>
        <strain evidence="8 10">B2-305</strain>
    </source>
</reference>
<dbReference type="AlphaFoldDB" id="A0A080VSP7"/>
<dbReference type="KEGG" id="paeb:NCGM1900_0880"/>
<name>A0A080VSP7_PSEAI</name>
<dbReference type="PANTHER" id="PTHR43214:SF17">
    <property type="entry name" value="TRANSCRIPTIONAL REGULATORY PROTEIN RCSB"/>
    <property type="match status" value="1"/>
</dbReference>
<dbReference type="Gene3D" id="1.10.10.10">
    <property type="entry name" value="Winged helix-like DNA-binding domain superfamily/Winged helix DNA-binding domain"/>
    <property type="match status" value="1"/>
</dbReference>
<evidence type="ECO:0000313" key="8">
    <source>
        <dbReference type="EMBL" id="RCI75616.1"/>
    </source>
</evidence>
<dbReference type="SMART" id="SM00448">
    <property type="entry name" value="REC"/>
    <property type="match status" value="1"/>
</dbReference>
<reference evidence="9 11" key="1">
    <citation type="submission" date="2017-08" db="EMBL/GenBank/DDBJ databases">
        <authorList>
            <person name="Feschi L."/>
            <person name="Jeukens J."/>
            <person name="Emond-Rheault J.-G."/>
            <person name="Kukavica-Ibrulj I."/>
            <person name="Boyle B."/>
            <person name="Levesque R.C."/>
        </authorList>
    </citation>
    <scope>NUCLEOTIDE SEQUENCE [LARGE SCALE GENOMIC DNA]</scope>
    <source>
        <strain evidence="9 11">PA-W36</strain>
    </source>
</reference>
<dbReference type="GO" id="GO:0006355">
    <property type="term" value="P:regulation of DNA-templated transcription"/>
    <property type="evidence" value="ECO:0007669"/>
    <property type="project" value="InterPro"/>
</dbReference>
<evidence type="ECO:0000313" key="6">
    <source>
        <dbReference type="EMBL" id="MUI38452.1"/>
    </source>
</evidence>
<evidence type="ECO:0000313" key="10">
    <source>
        <dbReference type="Proteomes" id="UP000253594"/>
    </source>
</evidence>
<reference evidence="9 11" key="3">
    <citation type="submission" date="2019-01" db="EMBL/GenBank/DDBJ databases">
        <title>The Pseudomonas aeruginosa pan-genome provides new insights on its population structure, horizontal gene transfer and pathogenicity.</title>
        <authorList>
            <person name="Freschi L."/>
            <person name="Vincent A.T."/>
            <person name="Jeukens J."/>
            <person name="Emond-Rheault J.-G."/>
            <person name="Kukavica-Ibrulj I."/>
            <person name="Dupont M.-J."/>
            <person name="Charette S.J."/>
            <person name="Boyle B."/>
            <person name="Levesque R.C."/>
        </authorList>
    </citation>
    <scope>NUCLEOTIDE SEQUENCE [LARGE SCALE GENOMIC DNA]</scope>
    <source>
        <strain evidence="9 11">PA-W36</strain>
    </source>
</reference>
<dbReference type="InterPro" id="IPR039420">
    <property type="entry name" value="WalR-like"/>
</dbReference>
<dbReference type="Gene3D" id="3.40.50.2300">
    <property type="match status" value="1"/>
</dbReference>
<dbReference type="PANTHER" id="PTHR43214">
    <property type="entry name" value="TWO-COMPONENT RESPONSE REGULATOR"/>
    <property type="match status" value="1"/>
</dbReference>
<dbReference type="EMBL" id="QORE01000144">
    <property type="protein sequence ID" value="RCI75616.1"/>
    <property type="molecule type" value="Genomic_DNA"/>
</dbReference>
<evidence type="ECO:0000256" key="1">
    <source>
        <dbReference type="ARBA" id="ARBA00022553"/>
    </source>
</evidence>
<evidence type="ECO:0000259" key="4">
    <source>
        <dbReference type="PROSITE" id="PS50043"/>
    </source>
</evidence>
<dbReference type="Proteomes" id="UP000644192">
    <property type="component" value="Unassembled WGS sequence"/>
</dbReference>
<dbReference type="PRINTS" id="PR00038">
    <property type="entry name" value="HTHLUXR"/>
</dbReference>
<dbReference type="PROSITE" id="PS50043">
    <property type="entry name" value="HTH_LUXR_2"/>
    <property type="match status" value="1"/>
</dbReference>
<sequence length="214" mass="23696">MSLHRIRVMVADDHPAISLGISYELSQCGSLEMLGQVSNSTELIGRLDEGDCDVVIVDYTMPGGKYGDGLALLSLLRRRYPHLQLVVFTMLNNPGLIRAILKQGINCILSKSDSTSHLLAAVSAAYSRNQYFSPSIRDIFVNQVLSSHNERLTPREAEIVRLFGSGLTITEIAERSHRSVQTISTQKVSAMKKLGIKRDADLIRYAAEGYCRMP</sequence>
<dbReference type="InterPro" id="IPR001789">
    <property type="entry name" value="Sig_transdc_resp-reg_receiver"/>
</dbReference>
<feature type="domain" description="Response regulatory" evidence="5">
    <location>
        <begin position="7"/>
        <end position="126"/>
    </location>
</feature>
<comment type="caution">
    <text evidence="7">The sequence shown here is derived from an EMBL/GenBank/DDBJ whole genome shotgun (WGS) entry which is preliminary data.</text>
</comment>
<evidence type="ECO:0000313" key="13">
    <source>
        <dbReference type="Proteomes" id="UP000644192"/>
    </source>
</evidence>
<dbReference type="Pfam" id="PF00072">
    <property type="entry name" value="Response_reg"/>
    <property type="match status" value="1"/>
</dbReference>
<evidence type="ECO:0000256" key="2">
    <source>
        <dbReference type="ARBA" id="ARBA00023125"/>
    </source>
</evidence>
<evidence type="ECO:0000313" key="12">
    <source>
        <dbReference type="Proteomes" id="UP000433532"/>
    </source>
</evidence>
<evidence type="ECO:0000256" key="3">
    <source>
        <dbReference type="PROSITE-ProRule" id="PRU00169"/>
    </source>
</evidence>
<reference evidence="7" key="5">
    <citation type="submission" date="2020-01" db="EMBL/GenBank/DDBJ databases">
        <title>Bacteria Cultured from War Wounds Associated with the Conflict in Eastern Ukraine.</title>
        <authorList>
            <person name="Snesrud E."/>
            <person name="Galac M.R."/>
            <person name="Mc Gann P."/>
            <person name="Valentine K."/>
            <person name="Viacheslav K."/>
        </authorList>
    </citation>
    <scope>NUCLEOTIDE SEQUENCE</scope>
    <source>
        <strain evidence="7">VNMU148</strain>
    </source>
</reference>
<evidence type="ECO:0000313" key="7">
    <source>
        <dbReference type="EMBL" id="MZZ15623.1"/>
    </source>
</evidence>
<dbReference type="Proteomes" id="UP000284767">
    <property type="component" value="Unassembled WGS sequence"/>
</dbReference>
<protein>
    <submittedName>
        <fullName evidence="7 8">Response regulator</fullName>
    </submittedName>
</protein>
<keyword evidence="2 8" id="KW-0238">DNA-binding</keyword>
<evidence type="ECO:0000313" key="9">
    <source>
        <dbReference type="EMBL" id="RPM04569.1"/>
    </source>
</evidence>
<dbReference type="InterPro" id="IPR000792">
    <property type="entry name" value="Tscrpt_reg_LuxR_C"/>
</dbReference>
<organism evidence="7 13">
    <name type="scientific">Pseudomonas aeruginosa</name>
    <dbReference type="NCBI Taxonomy" id="287"/>
    <lineage>
        <taxon>Bacteria</taxon>
        <taxon>Pseudomonadati</taxon>
        <taxon>Pseudomonadota</taxon>
        <taxon>Gammaproteobacteria</taxon>
        <taxon>Pseudomonadales</taxon>
        <taxon>Pseudomonadaceae</taxon>
        <taxon>Pseudomonas</taxon>
    </lineage>
</organism>
<dbReference type="SUPFAM" id="SSF46894">
    <property type="entry name" value="C-terminal effector domain of the bipartite response regulators"/>
    <property type="match status" value="1"/>
</dbReference>
<dbReference type="CDD" id="cd06170">
    <property type="entry name" value="LuxR_C_like"/>
    <property type="match status" value="1"/>
</dbReference>
<dbReference type="SUPFAM" id="SSF52172">
    <property type="entry name" value="CheY-like"/>
    <property type="match status" value="1"/>
</dbReference>
<dbReference type="GO" id="GO:0003677">
    <property type="term" value="F:DNA binding"/>
    <property type="evidence" value="ECO:0007669"/>
    <property type="project" value="UniProtKB-KW"/>
</dbReference>
<dbReference type="Proteomes" id="UP000433532">
    <property type="component" value="Unassembled WGS sequence"/>
</dbReference>